<sequence>MLLRTPSRLPETRPVFKAKIKQRFVGTRTRLLDTIRRRNSQKSNRPTVVRSLSTTLGWTDGRPENCASRYDGEYFASYPNVILYVQMKIEKRISSAFVFNNVLADGRTVDRIKTDENLPF</sequence>
<dbReference type="EMBL" id="GGMS01013801">
    <property type="protein sequence ID" value="MBY83004.1"/>
    <property type="molecule type" value="Transcribed_RNA"/>
</dbReference>
<proteinExistence type="predicted"/>
<protein>
    <submittedName>
        <fullName evidence="1">Uncharacterized protein</fullName>
    </submittedName>
</protein>
<organism evidence="1">
    <name type="scientific">Sipha flava</name>
    <name type="common">yellow sugarcane aphid</name>
    <dbReference type="NCBI Taxonomy" id="143950"/>
    <lineage>
        <taxon>Eukaryota</taxon>
        <taxon>Metazoa</taxon>
        <taxon>Ecdysozoa</taxon>
        <taxon>Arthropoda</taxon>
        <taxon>Hexapoda</taxon>
        <taxon>Insecta</taxon>
        <taxon>Pterygota</taxon>
        <taxon>Neoptera</taxon>
        <taxon>Paraneoptera</taxon>
        <taxon>Hemiptera</taxon>
        <taxon>Sternorrhyncha</taxon>
        <taxon>Aphidomorpha</taxon>
        <taxon>Aphidoidea</taxon>
        <taxon>Aphididae</taxon>
        <taxon>Sipha</taxon>
    </lineage>
</organism>
<gene>
    <name evidence="1" type="ORF">g.14909</name>
</gene>
<accession>A0A2S2QZ96</accession>
<dbReference type="AlphaFoldDB" id="A0A2S2QZ96"/>
<reference evidence="1" key="1">
    <citation type="submission" date="2018-04" db="EMBL/GenBank/DDBJ databases">
        <title>Transcriptome assembly of Sipha flava.</title>
        <authorList>
            <person name="Scully E.D."/>
            <person name="Geib S.M."/>
            <person name="Palmer N.A."/>
            <person name="Koch K."/>
            <person name="Bradshaw J."/>
            <person name="Heng-Moss T."/>
            <person name="Sarath G."/>
        </authorList>
    </citation>
    <scope>NUCLEOTIDE SEQUENCE</scope>
</reference>
<evidence type="ECO:0000313" key="1">
    <source>
        <dbReference type="EMBL" id="MBY83004.1"/>
    </source>
</evidence>
<name>A0A2S2QZ96_9HEMI</name>